<evidence type="ECO:0000256" key="1">
    <source>
        <dbReference type="SAM" id="MobiDB-lite"/>
    </source>
</evidence>
<sequence>MDSNATEQQRATTTRTIHATTRSVHGPVEDWMEIPLVTVTEIVDQEPLPHPQPLSNSSTEEASSSGANTNMTTTRALRGGEDGYDDCCERVRNGEVGNDR</sequence>
<feature type="region of interest" description="Disordered" evidence="1">
    <location>
        <begin position="43"/>
        <end position="100"/>
    </location>
</feature>
<feature type="compositionally biased region" description="Basic and acidic residues" evidence="1">
    <location>
        <begin position="87"/>
        <end position="100"/>
    </location>
</feature>
<dbReference type="Proteomes" id="UP001480595">
    <property type="component" value="Unassembled WGS sequence"/>
</dbReference>
<evidence type="ECO:0000313" key="3">
    <source>
        <dbReference type="Proteomes" id="UP001480595"/>
    </source>
</evidence>
<name>A0ABR1WVC5_9PEZI</name>
<feature type="region of interest" description="Disordered" evidence="1">
    <location>
        <begin position="1"/>
        <end position="26"/>
    </location>
</feature>
<feature type="compositionally biased region" description="Low complexity" evidence="1">
    <location>
        <begin position="1"/>
        <end position="22"/>
    </location>
</feature>
<evidence type="ECO:0000313" key="2">
    <source>
        <dbReference type="EMBL" id="KAK8087095.1"/>
    </source>
</evidence>
<dbReference type="RefSeq" id="XP_066721619.1">
    <property type="nucleotide sequence ID" value="XM_066853478.1"/>
</dbReference>
<dbReference type="GeneID" id="92086541"/>
<reference evidence="2 3" key="1">
    <citation type="submission" date="2023-01" db="EMBL/GenBank/DDBJ databases">
        <title>Analysis of 21 Apiospora genomes using comparative genomics revels a genus with tremendous synthesis potential of carbohydrate active enzymes and secondary metabolites.</title>
        <authorList>
            <person name="Sorensen T."/>
        </authorList>
    </citation>
    <scope>NUCLEOTIDE SEQUENCE [LARGE SCALE GENOMIC DNA]</scope>
    <source>
        <strain evidence="2 3">CBS 135458</strain>
    </source>
</reference>
<keyword evidence="3" id="KW-1185">Reference proteome</keyword>
<feature type="compositionally biased region" description="Low complexity" evidence="1">
    <location>
        <begin position="55"/>
        <end position="69"/>
    </location>
</feature>
<accession>A0ABR1WVC5</accession>
<organism evidence="2 3">
    <name type="scientific">Apiospora phragmitis</name>
    <dbReference type="NCBI Taxonomy" id="2905665"/>
    <lineage>
        <taxon>Eukaryota</taxon>
        <taxon>Fungi</taxon>
        <taxon>Dikarya</taxon>
        <taxon>Ascomycota</taxon>
        <taxon>Pezizomycotina</taxon>
        <taxon>Sordariomycetes</taxon>
        <taxon>Xylariomycetidae</taxon>
        <taxon>Amphisphaeriales</taxon>
        <taxon>Apiosporaceae</taxon>
        <taxon>Apiospora</taxon>
    </lineage>
</organism>
<protein>
    <submittedName>
        <fullName evidence="2">Uncharacterized protein</fullName>
    </submittedName>
</protein>
<dbReference type="EMBL" id="JAQQWL010000002">
    <property type="protein sequence ID" value="KAK8087095.1"/>
    <property type="molecule type" value="Genomic_DNA"/>
</dbReference>
<gene>
    <name evidence="2" type="ORF">PG994_002069</name>
</gene>
<proteinExistence type="predicted"/>
<comment type="caution">
    <text evidence="2">The sequence shown here is derived from an EMBL/GenBank/DDBJ whole genome shotgun (WGS) entry which is preliminary data.</text>
</comment>